<keyword evidence="2 4" id="KW-0560">Oxidoreductase</keyword>
<evidence type="ECO:0000256" key="4">
    <source>
        <dbReference type="RuleBase" id="RU362067"/>
    </source>
</evidence>
<dbReference type="Pfam" id="PF01593">
    <property type="entry name" value="Amino_oxidase"/>
    <property type="match status" value="1"/>
</dbReference>
<reference evidence="9" key="3">
    <citation type="submission" date="2025-04" db="UniProtKB">
        <authorList>
            <consortium name="RefSeq"/>
        </authorList>
    </citation>
    <scope>IDENTIFICATION</scope>
    <source>
        <strain evidence="9">CBS 304.34</strain>
    </source>
</reference>
<feature type="domain" description="Amine oxidase" evidence="6">
    <location>
        <begin position="48"/>
        <end position="479"/>
    </location>
</feature>
<evidence type="ECO:0000313" key="9">
    <source>
        <dbReference type="RefSeq" id="XP_033568634.1"/>
    </source>
</evidence>
<sequence>MRTAASRILGAVAVGLLWAENAQAVAFEPREDQKKCRRTTVAVLGGGMAGITAAQALANQSITDFLIVEYNGEIGGRMRHTDFGKKDDGSPYVVELGANWVQGLGTKGGPENPIWTMAKKYNVADEYSNYSSILTYNETGYTDYANLIDDYDTAYAEVEQYAGVILKDNLQDTSMRAGLGLKGFKPKKNMAAQAAEWWSWDWETAYPPEQSSLVFGVTGNNATFYQFSDDNNFVIDQRGFNTLVKGIASTFLKPNDPRLLLNTIVTDIAYDKNGVTIALQGGSCISAAYAICTFSLGVLQNDEVSFTPELPDWKQTAIAEFQIGTYTKVFLQFNETFWDPDTQFFLYASPTTRGYYPVWQSLSTEGFLPGSNIIFATVVERESYRIEAQDDEITKAETLAVLREMFPDKDIPEPIDFFYPRWTEMPWAHGSYSNWPVGTTLEGHQNLRSNVERLYFAGEHCSAEYFGFLQGAYFEGQEAGLRVAGKLGKKCRNQDWGCGEYKRYEVLHGTTAFQEFSPVNGWDVSSFYVAGG</sequence>
<comment type="cofactor">
    <cofactor evidence="1 4">
        <name>FAD</name>
        <dbReference type="ChEBI" id="CHEBI:57692"/>
    </cofactor>
</comment>
<keyword evidence="8" id="KW-1185">Reference proteome</keyword>
<dbReference type="EMBL" id="MU003728">
    <property type="protein sequence ID" value="KAF2801670.1"/>
    <property type="molecule type" value="Genomic_DNA"/>
</dbReference>
<name>A0A6A6XZ37_9PEZI</name>
<dbReference type="AlphaFoldDB" id="A0A6A6XZ37"/>
<keyword evidence="5" id="KW-0732">Signal</keyword>
<organism evidence="7">
    <name type="scientific">Mytilinidion resinicola</name>
    <dbReference type="NCBI Taxonomy" id="574789"/>
    <lineage>
        <taxon>Eukaryota</taxon>
        <taxon>Fungi</taxon>
        <taxon>Dikarya</taxon>
        <taxon>Ascomycota</taxon>
        <taxon>Pezizomycotina</taxon>
        <taxon>Dothideomycetes</taxon>
        <taxon>Pleosporomycetidae</taxon>
        <taxon>Mytilinidiales</taxon>
        <taxon>Mytilinidiaceae</taxon>
        <taxon>Mytilinidion</taxon>
    </lineage>
</organism>
<dbReference type="PANTHER" id="PTHR10742:SF313">
    <property type="entry name" value="AMINE OXIDASE"/>
    <property type="match status" value="1"/>
</dbReference>
<evidence type="ECO:0000256" key="3">
    <source>
        <dbReference type="PIRSR" id="PIRSR601613-1"/>
    </source>
</evidence>
<dbReference type="PRINTS" id="PR00757">
    <property type="entry name" value="AMINEOXDASEF"/>
</dbReference>
<evidence type="ECO:0000256" key="5">
    <source>
        <dbReference type="SAM" id="SignalP"/>
    </source>
</evidence>
<dbReference type="InterPro" id="IPR001613">
    <property type="entry name" value="Flavin_amine_oxidase"/>
</dbReference>
<evidence type="ECO:0000313" key="8">
    <source>
        <dbReference type="Proteomes" id="UP000504636"/>
    </source>
</evidence>
<gene>
    <name evidence="7 9" type="ORF">BDZ99DRAFT_429504</name>
</gene>
<evidence type="ECO:0000313" key="7">
    <source>
        <dbReference type="EMBL" id="KAF2801670.1"/>
    </source>
</evidence>
<feature type="signal peptide" evidence="5">
    <location>
        <begin position="1"/>
        <end position="24"/>
    </location>
</feature>
<dbReference type="SUPFAM" id="SSF51905">
    <property type="entry name" value="FAD/NAD(P)-binding domain"/>
    <property type="match status" value="1"/>
</dbReference>
<evidence type="ECO:0000259" key="6">
    <source>
        <dbReference type="Pfam" id="PF01593"/>
    </source>
</evidence>
<dbReference type="GO" id="GO:0016491">
    <property type="term" value="F:oxidoreductase activity"/>
    <property type="evidence" value="ECO:0007669"/>
    <property type="project" value="UniProtKB-KW"/>
</dbReference>
<keyword evidence="4" id="KW-0274">FAD</keyword>
<dbReference type="PANTHER" id="PTHR10742">
    <property type="entry name" value="FLAVIN MONOAMINE OXIDASE"/>
    <property type="match status" value="1"/>
</dbReference>
<dbReference type="OrthoDB" id="7777654at2759"/>
<dbReference type="GO" id="GO:0006598">
    <property type="term" value="P:polyamine catabolic process"/>
    <property type="evidence" value="ECO:0007669"/>
    <property type="project" value="TreeGrafter"/>
</dbReference>
<reference evidence="7 9" key="1">
    <citation type="journal article" date="2020" name="Stud. Mycol.">
        <title>101 Dothideomycetes genomes: a test case for predicting lifestyles and emergence of pathogens.</title>
        <authorList>
            <person name="Haridas S."/>
            <person name="Albert R."/>
            <person name="Binder M."/>
            <person name="Bloem J."/>
            <person name="Labutti K."/>
            <person name="Salamov A."/>
            <person name="Andreopoulos B."/>
            <person name="Baker S."/>
            <person name="Barry K."/>
            <person name="Bills G."/>
            <person name="Bluhm B."/>
            <person name="Cannon C."/>
            <person name="Castanera R."/>
            <person name="Culley D."/>
            <person name="Daum C."/>
            <person name="Ezra D."/>
            <person name="Gonzalez J."/>
            <person name="Henrissat B."/>
            <person name="Kuo A."/>
            <person name="Liang C."/>
            <person name="Lipzen A."/>
            <person name="Lutzoni F."/>
            <person name="Magnuson J."/>
            <person name="Mondo S."/>
            <person name="Nolan M."/>
            <person name="Ohm R."/>
            <person name="Pangilinan J."/>
            <person name="Park H.-J."/>
            <person name="Ramirez L."/>
            <person name="Alfaro M."/>
            <person name="Sun H."/>
            <person name="Tritt A."/>
            <person name="Yoshinaga Y."/>
            <person name="Zwiers L.-H."/>
            <person name="Turgeon B."/>
            <person name="Goodwin S."/>
            <person name="Spatafora J."/>
            <person name="Crous P."/>
            <person name="Grigoriev I."/>
        </authorList>
    </citation>
    <scope>NUCLEOTIDE SEQUENCE</scope>
    <source>
        <strain evidence="7 9">CBS 304.34</strain>
    </source>
</reference>
<comment type="similarity">
    <text evidence="4">Belongs to the flavin monoamine oxidase family.</text>
</comment>
<keyword evidence="4" id="KW-0285">Flavoprotein</keyword>
<feature type="chain" id="PRO_5044628759" description="Amine oxidase" evidence="5">
    <location>
        <begin position="25"/>
        <end position="532"/>
    </location>
</feature>
<dbReference type="InterPro" id="IPR036188">
    <property type="entry name" value="FAD/NAD-bd_sf"/>
</dbReference>
<dbReference type="SUPFAM" id="SSF54373">
    <property type="entry name" value="FAD-linked reductases, C-terminal domain"/>
    <property type="match status" value="1"/>
</dbReference>
<dbReference type="GeneID" id="54458118"/>
<dbReference type="Proteomes" id="UP000504636">
    <property type="component" value="Unplaced"/>
</dbReference>
<protein>
    <recommendedName>
        <fullName evidence="4">Amine oxidase</fullName>
        <ecNumber evidence="4">1.4.3.-</ecNumber>
    </recommendedName>
</protein>
<dbReference type="InterPro" id="IPR050281">
    <property type="entry name" value="Flavin_monoamine_oxidase"/>
</dbReference>
<dbReference type="Gene3D" id="3.90.660.10">
    <property type="match status" value="1"/>
</dbReference>
<dbReference type="Gene3D" id="3.50.50.60">
    <property type="entry name" value="FAD/NAD(P)-binding domain"/>
    <property type="match status" value="1"/>
</dbReference>
<evidence type="ECO:0000256" key="2">
    <source>
        <dbReference type="ARBA" id="ARBA00023002"/>
    </source>
</evidence>
<proteinExistence type="inferred from homology"/>
<dbReference type="RefSeq" id="XP_033568634.1">
    <property type="nucleotide sequence ID" value="XM_033717225.1"/>
</dbReference>
<evidence type="ECO:0000256" key="1">
    <source>
        <dbReference type="ARBA" id="ARBA00001974"/>
    </source>
</evidence>
<reference evidence="9" key="2">
    <citation type="submission" date="2020-04" db="EMBL/GenBank/DDBJ databases">
        <authorList>
            <consortium name="NCBI Genome Project"/>
        </authorList>
    </citation>
    <scope>NUCLEOTIDE SEQUENCE</scope>
    <source>
        <strain evidence="9">CBS 304.34</strain>
    </source>
</reference>
<feature type="binding site" evidence="3">
    <location>
        <position position="265"/>
    </location>
    <ligand>
        <name>FAD</name>
        <dbReference type="ChEBI" id="CHEBI:57692"/>
    </ligand>
</feature>
<accession>A0A6A6XZ37</accession>
<dbReference type="EC" id="1.4.3.-" evidence="4"/>
<dbReference type="InterPro" id="IPR002937">
    <property type="entry name" value="Amino_oxidase"/>
</dbReference>